<dbReference type="Proteomes" id="UP000461670">
    <property type="component" value="Unassembled WGS sequence"/>
</dbReference>
<keyword evidence="2" id="KW-0378">Hydrolase</keyword>
<gene>
    <name evidence="2" type="primary">pncC</name>
    <name evidence="2" type="ORF">GAK30_02251</name>
</gene>
<evidence type="ECO:0000313" key="3">
    <source>
        <dbReference type="Proteomes" id="UP000461670"/>
    </source>
</evidence>
<proteinExistence type="predicted"/>
<sequence length="181" mass="18860">MNLDDCNPPVLPDGRPASGADLAELAVLLCDQLLARRWMLTTAESCTGGLIAAACTELAGSSRWFERGFVTYSNAAKAELLGVPYELLEAHGAVSEPVVREMAAGAVRRSQAQVGVSVSGVAGPDGGSPNKPVGTVCFGYAVGRRVMAETCHFAGDRQAVRRASVAHALGRLIELVAARPL</sequence>
<dbReference type="AlphaFoldDB" id="A0A7V8FND8"/>
<comment type="caution">
    <text evidence="2">The sequence shown here is derived from an EMBL/GenBank/DDBJ whole genome shotgun (WGS) entry which is preliminary data.</text>
</comment>
<name>A0A7V8FND8_9BURK</name>
<protein>
    <submittedName>
        <fullName evidence="2">Nicotinamide-nucleotide amidohydrolase PncC</fullName>
    </submittedName>
</protein>
<dbReference type="Gene3D" id="3.90.950.20">
    <property type="entry name" value="CinA-like"/>
    <property type="match status" value="1"/>
</dbReference>
<dbReference type="EMBL" id="WNDQ01000029">
    <property type="protein sequence ID" value="KAF1020863.1"/>
    <property type="molecule type" value="Genomic_DNA"/>
</dbReference>
<accession>A0A7V8FND8</accession>
<dbReference type="NCBIfam" id="TIGR00199">
    <property type="entry name" value="PncC_domain"/>
    <property type="match status" value="1"/>
</dbReference>
<organism evidence="2 3">
    <name type="scientific">Paracidovorax wautersii</name>
    <dbReference type="NCBI Taxonomy" id="1177982"/>
    <lineage>
        <taxon>Bacteria</taxon>
        <taxon>Pseudomonadati</taxon>
        <taxon>Pseudomonadota</taxon>
        <taxon>Betaproteobacteria</taxon>
        <taxon>Burkholderiales</taxon>
        <taxon>Comamonadaceae</taxon>
        <taxon>Paracidovorax</taxon>
    </lineage>
</organism>
<dbReference type="InterPro" id="IPR036653">
    <property type="entry name" value="CinA-like_C"/>
</dbReference>
<feature type="domain" description="CinA C-terminal" evidence="1">
    <location>
        <begin position="24"/>
        <end position="175"/>
    </location>
</feature>
<dbReference type="SUPFAM" id="SSF142433">
    <property type="entry name" value="CinA-like"/>
    <property type="match status" value="1"/>
</dbReference>
<dbReference type="Pfam" id="PF02464">
    <property type="entry name" value="CinA"/>
    <property type="match status" value="1"/>
</dbReference>
<evidence type="ECO:0000313" key="2">
    <source>
        <dbReference type="EMBL" id="KAF1020863.1"/>
    </source>
</evidence>
<reference evidence="3" key="1">
    <citation type="journal article" date="2020" name="MBio">
        <title>Horizontal gene transfer to a defensive symbiont with a reduced genome amongst a multipartite beetle microbiome.</title>
        <authorList>
            <person name="Waterworth S.C."/>
            <person name="Florez L.V."/>
            <person name="Rees E.R."/>
            <person name="Hertweck C."/>
            <person name="Kaltenpoth M."/>
            <person name="Kwan J.C."/>
        </authorList>
    </citation>
    <scope>NUCLEOTIDE SEQUENCE [LARGE SCALE GENOMIC DNA]</scope>
</reference>
<dbReference type="GO" id="GO:0016787">
    <property type="term" value="F:hydrolase activity"/>
    <property type="evidence" value="ECO:0007669"/>
    <property type="project" value="UniProtKB-KW"/>
</dbReference>
<evidence type="ECO:0000259" key="1">
    <source>
        <dbReference type="Pfam" id="PF02464"/>
    </source>
</evidence>
<dbReference type="InterPro" id="IPR008136">
    <property type="entry name" value="CinA_C"/>
</dbReference>